<dbReference type="InterPro" id="IPR006913">
    <property type="entry name" value="CENP-V/GFA"/>
</dbReference>
<keyword evidence="2" id="KW-0479">Metal-binding</keyword>
<dbReference type="Proteomes" id="UP000439983">
    <property type="component" value="Unassembled WGS sequence"/>
</dbReference>
<dbReference type="PANTHER" id="PTHR28620">
    <property type="entry name" value="CENTROMERE PROTEIN V"/>
    <property type="match status" value="1"/>
</dbReference>
<sequence length="135" mass="14992">MLKSYTGSCHCGAVRFEADLDISAGTGKCNCSICTKMRLWSVRVRPEAFRLIEGESELTDFQGKNKVAHHLFCKHCGMHPFERIGLPNMTGAPYLNINVACLDGVDVDELMAAPVTYYDGRNDNWGEAPAEVRHL</sequence>
<comment type="caution">
    <text evidence="5">The sequence shown here is derived from an EMBL/GenBank/DDBJ whole genome shotgun (WGS) entry which is preliminary data.</text>
</comment>
<dbReference type="AlphaFoldDB" id="A0A6N7LCA1"/>
<evidence type="ECO:0000256" key="3">
    <source>
        <dbReference type="ARBA" id="ARBA00022833"/>
    </source>
</evidence>
<dbReference type="OrthoDB" id="9805575at2"/>
<dbReference type="RefSeq" id="WP_153439369.1">
    <property type="nucleotide sequence ID" value="NZ_JACIGA010000005.1"/>
</dbReference>
<dbReference type="EMBL" id="WITC01000043">
    <property type="protein sequence ID" value="MQX15481.1"/>
    <property type="molecule type" value="Genomic_DNA"/>
</dbReference>
<evidence type="ECO:0000313" key="5">
    <source>
        <dbReference type="EMBL" id="MQX15481.1"/>
    </source>
</evidence>
<dbReference type="InterPro" id="IPR052355">
    <property type="entry name" value="CENP-V-like"/>
</dbReference>
<accession>A0A6N7LCA1</accession>
<evidence type="ECO:0000256" key="1">
    <source>
        <dbReference type="ARBA" id="ARBA00005495"/>
    </source>
</evidence>
<dbReference type="Pfam" id="PF04828">
    <property type="entry name" value="GFA"/>
    <property type="match status" value="1"/>
</dbReference>
<protein>
    <submittedName>
        <fullName evidence="5">GFA family protein</fullName>
    </submittedName>
</protein>
<reference evidence="5 6" key="1">
    <citation type="journal article" date="2013" name="Genome Biol.">
        <title>Comparative genomics of the core and accessory genomes of 48 Sinorhizobium strains comprising five genospecies.</title>
        <authorList>
            <person name="Sugawara M."/>
            <person name="Epstein B."/>
            <person name="Badgley B.D."/>
            <person name="Unno T."/>
            <person name="Xu L."/>
            <person name="Reese J."/>
            <person name="Gyaneshwar P."/>
            <person name="Denny R."/>
            <person name="Mudge J."/>
            <person name="Bharti A.K."/>
            <person name="Farmer A.D."/>
            <person name="May G.D."/>
            <person name="Woodward J.E."/>
            <person name="Medigue C."/>
            <person name="Vallenet D."/>
            <person name="Lajus A."/>
            <person name="Rouy Z."/>
            <person name="Martinez-Vaz B."/>
            <person name="Tiffin P."/>
            <person name="Young N.D."/>
            <person name="Sadowsky M.J."/>
        </authorList>
    </citation>
    <scope>NUCLEOTIDE SEQUENCE [LARGE SCALE GENOMIC DNA]</scope>
    <source>
        <strain evidence="5 6">USDA4894</strain>
    </source>
</reference>
<dbReference type="GO" id="GO:0046872">
    <property type="term" value="F:metal ion binding"/>
    <property type="evidence" value="ECO:0007669"/>
    <property type="project" value="UniProtKB-KW"/>
</dbReference>
<dbReference type="InterPro" id="IPR011057">
    <property type="entry name" value="Mss4-like_sf"/>
</dbReference>
<name>A0A6N7LCA1_SINTE</name>
<keyword evidence="3" id="KW-0862">Zinc</keyword>
<evidence type="ECO:0000313" key="6">
    <source>
        <dbReference type="Proteomes" id="UP000439983"/>
    </source>
</evidence>
<comment type="similarity">
    <text evidence="1">Belongs to the Gfa family.</text>
</comment>
<dbReference type="Gene3D" id="2.170.150.70">
    <property type="match status" value="1"/>
</dbReference>
<dbReference type="PANTHER" id="PTHR28620:SF1">
    <property type="entry name" value="CENP-V_GFA DOMAIN-CONTAINING PROTEIN"/>
    <property type="match status" value="1"/>
</dbReference>
<organism evidence="5 6">
    <name type="scientific">Sinorhizobium terangae</name>
    <dbReference type="NCBI Taxonomy" id="110322"/>
    <lineage>
        <taxon>Bacteria</taxon>
        <taxon>Pseudomonadati</taxon>
        <taxon>Pseudomonadota</taxon>
        <taxon>Alphaproteobacteria</taxon>
        <taxon>Hyphomicrobiales</taxon>
        <taxon>Rhizobiaceae</taxon>
        <taxon>Sinorhizobium/Ensifer group</taxon>
        <taxon>Sinorhizobium</taxon>
    </lineage>
</organism>
<keyword evidence="6" id="KW-1185">Reference proteome</keyword>
<dbReference type="SUPFAM" id="SSF51316">
    <property type="entry name" value="Mss4-like"/>
    <property type="match status" value="1"/>
</dbReference>
<evidence type="ECO:0000259" key="4">
    <source>
        <dbReference type="PROSITE" id="PS51891"/>
    </source>
</evidence>
<proteinExistence type="inferred from homology"/>
<dbReference type="GO" id="GO:0016846">
    <property type="term" value="F:carbon-sulfur lyase activity"/>
    <property type="evidence" value="ECO:0007669"/>
    <property type="project" value="InterPro"/>
</dbReference>
<dbReference type="PROSITE" id="PS51891">
    <property type="entry name" value="CENP_V_GFA"/>
    <property type="match status" value="1"/>
</dbReference>
<evidence type="ECO:0000256" key="2">
    <source>
        <dbReference type="ARBA" id="ARBA00022723"/>
    </source>
</evidence>
<feature type="domain" description="CENP-V/GFA" evidence="4">
    <location>
        <begin position="5"/>
        <end position="119"/>
    </location>
</feature>
<gene>
    <name evidence="5" type="ORF">GHK62_12055</name>
</gene>